<protein>
    <recommendedName>
        <fullName evidence="1">Integrase catalytic domain-containing protein</fullName>
    </recommendedName>
</protein>
<dbReference type="GO" id="GO:0015074">
    <property type="term" value="P:DNA integration"/>
    <property type="evidence" value="ECO:0007669"/>
    <property type="project" value="InterPro"/>
</dbReference>
<accession>A0A644WDQ3</accession>
<evidence type="ECO:0000259" key="1">
    <source>
        <dbReference type="Pfam" id="PF13333"/>
    </source>
</evidence>
<dbReference type="PANTHER" id="PTHR46889">
    <property type="entry name" value="TRANSPOSASE INSF FOR INSERTION SEQUENCE IS3B-RELATED"/>
    <property type="match status" value="1"/>
</dbReference>
<organism evidence="2">
    <name type="scientific">bioreactor metagenome</name>
    <dbReference type="NCBI Taxonomy" id="1076179"/>
    <lineage>
        <taxon>unclassified sequences</taxon>
        <taxon>metagenomes</taxon>
        <taxon>ecological metagenomes</taxon>
    </lineage>
</organism>
<proteinExistence type="predicted"/>
<feature type="domain" description="Integrase catalytic" evidence="1">
    <location>
        <begin position="2"/>
        <end position="57"/>
    </location>
</feature>
<reference evidence="2" key="1">
    <citation type="submission" date="2019-08" db="EMBL/GenBank/DDBJ databases">
        <authorList>
            <person name="Kucharzyk K."/>
            <person name="Murdoch R.W."/>
            <person name="Higgins S."/>
            <person name="Loffler F."/>
        </authorList>
    </citation>
    <scope>NUCLEOTIDE SEQUENCE</scope>
</reference>
<dbReference type="Pfam" id="PF13333">
    <property type="entry name" value="rve_2"/>
    <property type="match status" value="1"/>
</dbReference>
<dbReference type="SUPFAM" id="SSF53098">
    <property type="entry name" value="Ribonuclease H-like"/>
    <property type="match status" value="1"/>
</dbReference>
<dbReference type="InterPro" id="IPR050900">
    <property type="entry name" value="Transposase_IS3/IS150/IS904"/>
</dbReference>
<name>A0A644WDQ3_9ZZZZ</name>
<dbReference type="AlphaFoldDB" id="A0A644WDQ3"/>
<evidence type="ECO:0000313" key="2">
    <source>
        <dbReference type="EMBL" id="MPM00464.1"/>
    </source>
</evidence>
<gene>
    <name evidence="2" type="ORF">SDC9_46690</name>
</gene>
<comment type="caution">
    <text evidence="2">The sequence shown here is derived from an EMBL/GenBank/DDBJ whole genome shotgun (WGS) entry which is preliminary data.</text>
</comment>
<sequence>MESFYRTLKRELAQNAYYDNPEQARQDIFSYIELYYNAKRIHSTLGWLSPTQFEAQNY</sequence>
<dbReference type="EMBL" id="VSSQ01000732">
    <property type="protein sequence ID" value="MPM00464.1"/>
    <property type="molecule type" value="Genomic_DNA"/>
</dbReference>
<dbReference type="InterPro" id="IPR001584">
    <property type="entry name" value="Integrase_cat-core"/>
</dbReference>
<dbReference type="InterPro" id="IPR012337">
    <property type="entry name" value="RNaseH-like_sf"/>
</dbReference>
<dbReference type="PANTHER" id="PTHR46889:SF7">
    <property type="entry name" value="TRANSPOSASE FOR INSERTION SEQUENCE ELEMENT IS904"/>
    <property type="match status" value="1"/>
</dbReference>